<comment type="caution">
    <text evidence="1">Lacks conserved residue(s) required for the propagation of feature annotation.</text>
</comment>
<dbReference type="GO" id="GO:0043565">
    <property type="term" value="F:sequence-specific DNA binding"/>
    <property type="evidence" value="ECO:0007669"/>
    <property type="project" value="InterPro"/>
</dbReference>
<reference evidence="3 4" key="1">
    <citation type="journal article" date="2016" name="PeerJ">
        <title>Gall-ID: tools for genotyping gall-causing phytopathogenic bacteria.</title>
        <authorList>
            <person name="Davis E.W.II."/>
            <person name="Weisberg A.J."/>
            <person name="Tabima J.F."/>
            <person name="Grunwald N.J."/>
            <person name="Chang J.H."/>
        </authorList>
    </citation>
    <scope>NUCLEOTIDE SEQUENCE [LARGE SCALE GENOMIC DNA]</scope>
    <source>
        <strain evidence="3 4">N2/73</strain>
    </source>
</reference>
<dbReference type="RefSeq" id="WP_065689049.1">
    <property type="nucleotide sequence ID" value="NZ_LXKT01000029.1"/>
</dbReference>
<evidence type="ECO:0000313" key="4">
    <source>
        <dbReference type="Proteomes" id="UP000093451"/>
    </source>
</evidence>
<evidence type="ECO:0000313" key="3">
    <source>
        <dbReference type="EMBL" id="OCJ32723.1"/>
    </source>
</evidence>
<dbReference type="InterPro" id="IPR001789">
    <property type="entry name" value="Sig_transdc_resp-reg_receiver"/>
</dbReference>
<dbReference type="Proteomes" id="UP000093451">
    <property type="component" value="Unassembled WGS sequence"/>
</dbReference>
<dbReference type="AlphaFoldDB" id="A0AB36EJ14"/>
<dbReference type="Gene3D" id="1.10.10.60">
    <property type="entry name" value="Homeodomain-like"/>
    <property type="match status" value="1"/>
</dbReference>
<protein>
    <recommendedName>
        <fullName evidence="2">Response regulatory domain-containing protein</fullName>
    </recommendedName>
</protein>
<name>A0AB36EJ14_AGRTU</name>
<organism evidence="3 4">
    <name type="scientific">Agrobacterium tumefaciens</name>
    <dbReference type="NCBI Taxonomy" id="358"/>
    <lineage>
        <taxon>Bacteria</taxon>
        <taxon>Pseudomonadati</taxon>
        <taxon>Pseudomonadota</taxon>
        <taxon>Alphaproteobacteria</taxon>
        <taxon>Hyphomicrobiales</taxon>
        <taxon>Rhizobiaceae</taxon>
        <taxon>Rhizobium/Agrobacterium group</taxon>
        <taxon>Agrobacterium</taxon>
        <taxon>Agrobacterium tumefaciens complex</taxon>
    </lineage>
</organism>
<dbReference type="SUPFAM" id="SSF52172">
    <property type="entry name" value="CheY-like"/>
    <property type="match status" value="1"/>
</dbReference>
<proteinExistence type="predicted"/>
<dbReference type="InterPro" id="IPR002197">
    <property type="entry name" value="HTH_Fis"/>
</dbReference>
<feature type="domain" description="Response regulatory" evidence="2">
    <location>
        <begin position="18"/>
        <end position="132"/>
    </location>
</feature>
<accession>A0AB36EJ14</accession>
<dbReference type="InterPro" id="IPR011006">
    <property type="entry name" value="CheY-like_superfamily"/>
</dbReference>
<dbReference type="Gene3D" id="3.40.50.2300">
    <property type="match status" value="1"/>
</dbReference>
<dbReference type="EMBL" id="LXKT01000029">
    <property type="protein sequence ID" value="OCJ32723.1"/>
    <property type="molecule type" value="Genomic_DNA"/>
</dbReference>
<dbReference type="Pfam" id="PF00072">
    <property type="entry name" value="Response_reg"/>
    <property type="match status" value="1"/>
</dbReference>
<dbReference type="SMART" id="SM00448">
    <property type="entry name" value="REC"/>
    <property type="match status" value="1"/>
</dbReference>
<dbReference type="SUPFAM" id="SSF46689">
    <property type="entry name" value="Homeodomain-like"/>
    <property type="match status" value="1"/>
</dbReference>
<dbReference type="PROSITE" id="PS50110">
    <property type="entry name" value="RESPONSE_REGULATORY"/>
    <property type="match status" value="1"/>
</dbReference>
<comment type="caution">
    <text evidence="3">The sequence shown here is derived from an EMBL/GenBank/DDBJ whole genome shotgun (WGS) entry which is preliminary data.</text>
</comment>
<evidence type="ECO:0000256" key="1">
    <source>
        <dbReference type="PROSITE-ProRule" id="PRU00169"/>
    </source>
</evidence>
<dbReference type="GO" id="GO:0000160">
    <property type="term" value="P:phosphorelay signal transduction system"/>
    <property type="evidence" value="ECO:0007669"/>
    <property type="project" value="InterPro"/>
</dbReference>
<sequence length="193" mass="21223">MADRFDERETSGGRRRPAILLADPSLSADSALVQTLLHGDYQVLIASDIDTAAEHIMSSDIHFCITELKFAEGTGIDILRMLSIRHPRCRTVVHSAHCDIATAVSVTRAGAADVLPKPLSAEFVLAILMEKDMGSSLQLACVEGPNVVRDEHIRQTLLSCGANITRTARRLSMHRRTLQRMVEKSPSLRALVR</sequence>
<gene>
    <name evidence="3" type="ORF">A6U91_21290</name>
</gene>
<evidence type="ECO:0000259" key="2">
    <source>
        <dbReference type="PROSITE" id="PS50110"/>
    </source>
</evidence>
<dbReference type="InterPro" id="IPR009057">
    <property type="entry name" value="Homeodomain-like_sf"/>
</dbReference>
<dbReference type="Pfam" id="PF02954">
    <property type="entry name" value="HTH_8"/>
    <property type="match status" value="1"/>
</dbReference>